<evidence type="ECO:0000313" key="5">
    <source>
        <dbReference type="EMBL" id="VDI09559.1"/>
    </source>
</evidence>
<keyword evidence="1" id="KW-0433">Leucine-rich repeat</keyword>
<feature type="compositionally biased region" description="Polar residues" evidence="3">
    <location>
        <begin position="159"/>
        <end position="169"/>
    </location>
</feature>
<feature type="compositionally biased region" description="Basic and acidic residues" evidence="3">
    <location>
        <begin position="202"/>
        <end position="219"/>
    </location>
</feature>
<reference evidence="5" key="1">
    <citation type="submission" date="2018-11" db="EMBL/GenBank/DDBJ databases">
        <authorList>
            <person name="Alioto T."/>
            <person name="Alioto T."/>
        </authorList>
    </citation>
    <scope>NUCLEOTIDE SEQUENCE</scope>
</reference>
<sequence length="300" mass="34204">MECEYTKDRLSEALVLARTRATDFESVKKLNFWGSGIRDVSVVKKLPNLEVCSLSVNNISTLEDFSECENLREIFIRKNKIEDLSEICHLKTLPNLKNLWLADNPCDQTENYRQTVLKTLPNLQKLDNIAVSEDELAQAQEDGVDLSLDGDQDEDEEAQNQITDETQQEINKDEEENKIDATESEIDTKSSKNETHISNGATKKDINKKKEQKTKEKGLADSMLDPVTLSWEETNKIREELGLKPLPLEKITSPRPVRSTKEKSRNAHVLQAVLLLLRDLDKDHLEIVQNTVQRMLSSDS</sequence>
<dbReference type="GO" id="GO:0097733">
    <property type="term" value="C:photoreceptor cell cilium"/>
    <property type="evidence" value="ECO:0007669"/>
    <property type="project" value="UniProtKB-ARBA"/>
</dbReference>
<organism evidence="5 6">
    <name type="scientific">Mytilus galloprovincialis</name>
    <name type="common">Mediterranean mussel</name>
    <dbReference type="NCBI Taxonomy" id="29158"/>
    <lineage>
        <taxon>Eukaryota</taxon>
        <taxon>Metazoa</taxon>
        <taxon>Spiralia</taxon>
        <taxon>Lophotrochozoa</taxon>
        <taxon>Mollusca</taxon>
        <taxon>Bivalvia</taxon>
        <taxon>Autobranchia</taxon>
        <taxon>Pteriomorphia</taxon>
        <taxon>Mytilida</taxon>
        <taxon>Mytiloidea</taxon>
        <taxon>Mytilidae</taxon>
        <taxon>Mytilinae</taxon>
        <taxon>Mytilus</taxon>
    </lineage>
</organism>
<evidence type="ECO:0000259" key="4">
    <source>
        <dbReference type="SMART" id="SM00446"/>
    </source>
</evidence>
<dbReference type="GO" id="GO:0007010">
    <property type="term" value="P:cytoskeleton organization"/>
    <property type="evidence" value="ECO:0007669"/>
    <property type="project" value="TreeGrafter"/>
</dbReference>
<dbReference type="InterPro" id="IPR001611">
    <property type="entry name" value="Leu-rich_rpt"/>
</dbReference>
<dbReference type="InterPro" id="IPR032675">
    <property type="entry name" value="LRR_dom_sf"/>
</dbReference>
<name>A0A8B6CT03_MYTGA</name>
<dbReference type="Proteomes" id="UP000596742">
    <property type="component" value="Unassembled WGS sequence"/>
</dbReference>
<dbReference type="GO" id="GO:0046540">
    <property type="term" value="C:U4/U6 x U5 tri-snRNP complex"/>
    <property type="evidence" value="ECO:0007669"/>
    <property type="project" value="InterPro"/>
</dbReference>
<dbReference type="InterPro" id="IPR045347">
    <property type="entry name" value="HIND"/>
</dbReference>
<feature type="compositionally biased region" description="Acidic residues" evidence="3">
    <location>
        <begin position="146"/>
        <end position="158"/>
    </location>
</feature>
<dbReference type="PROSITE" id="PS51450">
    <property type="entry name" value="LRR"/>
    <property type="match status" value="2"/>
</dbReference>
<dbReference type="PANTHER" id="PTHR18849:SF0">
    <property type="entry name" value="CILIA- AND FLAGELLA-ASSOCIATED PROTEIN 410-RELATED"/>
    <property type="match status" value="1"/>
</dbReference>
<dbReference type="SUPFAM" id="SSF52058">
    <property type="entry name" value="L domain-like"/>
    <property type="match status" value="1"/>
</dbReference>
<dbReference type="EMBL" id="UYJE01002303">
    <property type="protein sequence ID" value="VDI09559.1"/>
    <property type="molecule type" value="Genomic_DNA"/>
</dbReference>
<dbReference type="AlphaFoldDB" id="A0A8B6CT03"/>
<feature type="domain" description="U2A'/phosphoprotein 32 family A C-terminal" evidence="4">
    <location>
        <begin position="109"/>
        <end position="127"/>
    </location>
</feature>
<dbReference type="PANTHER" id="PTHR18849">
    <property type="entry name" value="LEUCINE RICH REPEAT PROTEIN"/>
    <property type="match status" value="1"/>
</dbReference>
<dbReference type="Pfam" id="PF19252">
    <property type="entry name" value="HIND"/>
    <property type="match status" value="1"/>
</dbReference>
<dbReference type="Gene3D" id="3.80.10.10">
    <property type="entry name" value="Ribonuclease Inhibitor"/>
    <property type="match status" value="1"/>
</dbReference>
<gene>
    <name evidence="5" type="ORF">MGAL_10B067579</name>
</gene>
<dbReference type="GO" id="GO:0000398">
    <property type="term" value="P:mRNA splicing, via spliceosome"/>
    <property type="evidence" value="ECO:0007669"/>
    <property type="project" value="InterPro"/>
</dbReference>
<evidence type="ECO:0000256" key="2">
    <source>
        <dbReference type="ARBA" id="ARBA00022737"/>
    </source>
</evidence>
<dbReference type="InterPro" id="IPR003603">
    <property type="entry name" value="U2A'_phosphoprotein32A_C"/>
</dbReference>
<evidence type="ECO:0000313" key="6">
    <source>
        <dbReference type="Proteomes" id="UP000596742"/>
    </source>
</evidence>
<comment type="caution">
    <text evidence="5">The sequence shown here is derived from an EMBL/GenBank/DDBJ whole genome shotgun (WGS) entry which is preliminary data.</text>
</comment>
<evidence type="ECO:0000256" key="3">
    <source>
        <dbReference type="SAM" id="MobiDB-lite"/>
    </source>
</evidence>
<accession>A0A8B6CT03</accession>
<protein>
    <recommendedName>
        <fullName evidence="4">U2A'/phosphoprotein 32 family A C-terminal domain-containing protein</fullName>
    </recommendedName>
</protein>
<dbReference type="OrthoDB" id="1517790at2759"/>
<keyword evidence="2" id="KW-0677">Repeat</keyword>
<dbReference type="FunFam" id="3.80.10.10:FF:000094">
    <property type="entry name" value="protein C21orf2 isoform X1"/>
    <property type="match status" value="1"/>
</dbReference>
<evidence type="ECO:0000256" key="1">
    <source>
        <dbReference type="ARBA" id="ARBA00022614"/>
    </source>
</evidence>
<dbReference type="SMART" id="SM00446">
    <property type="entry name" value="LRRcap"/>
    <property type="match status" value="1"/>
</dbReference>
<feature type="compositionally biased region" description="Basic and acidic residues" evidence="3">
    <location>
        <begin position="178"/>
        <end position="195"/>
    </location>
</feature>
<dbReference type="Pfam" id="PF14580">
    <property type="entry name" value="LRR_9"/>
    <property type="match status" value="1"/>
</dbReference>
<proteinExistence type="predicted"/>
<feature type="region of interest" description="Disordered" evidence="3">
    <location>
        <begin position="146"/>
        <end position="219"/>
    </location>
</feature>
<dbReference type="GO" id="GO:0036064">
    <property type="term" value="C:ciliary basal body"/>
    <property type="evidence" value="ECO:0007669"/>
    <property type="project" value="UniProtKB-ARBA"/>
</dbReference>
<keyword evidence="6" id="KW-1185">Reference proteome</keyword>